<dbReference type="AlphaFoldDB" id="A0A380WIV7"/>
<sequence length="578" mass="63662">MTPRIIAIGCSVLALTAGVAEAADWGSKVPTEINITDPYLKQWNALTYDKAPPALEPGKDYGMAEDGTFKAPRATPLGESPAFPGQLKAWDDNSYSHNVEEIAFYPEVSSPWHAWPDVADFDGKRYMYVHDRDYMRVLDITDPAKAKVVYSRGGVWGPEGSSEDWDAKTVQDYFGGITIAWSAKLQKNVVVASYEIGRFGILDNKRTQPDIVASLRNYNSLKGFKVYEMNGPTPDDWKLIATRTTDTKNPDAPIGQQQGSGSLDAPAWFGGKYMYLSAAPDDSYALTEYPDYLHSPGYQVWDMSDPANPVFVSQVTVPGQVVGDKASEDAYLMNPRAGNRTSWMGSRMPPFLPTPVEKGGKIAFGAMGGLGLYTFDLSNPDRPEIKGHVETAPSFAGTEFDNVDTSQYARTGYVLANGYPMNSNCYEPYKDVLVIDAKDVAAPKVVATLPRPTPPKEAKFTDFCQRKGSFGPKRSGTTHQPGHGRDGIVPYAFYNAGLQIFDVKDPAQPKITGYFVPRFPTTSEMPDYTFDNASFAVFTEYDRNIIWLFSVGGVHALKTPLLGEPKMGKSDHVWPPRD</sequence>
<dbReference type="RefSeq" id="WP_115730636.1">
    <property type="nucleotide sequence ID" value="NZ_BAAAVY010000010.1"/>
</dbReference>
<evidence type="ECO:0000313" key="2">
    <source>
        <dbReference type="EMBL" id="SUU88272.1"/>
    </source>
</evidence>
<dbReference type="EMBL" id="UFSM01000001">
    <property type="protein sequence ID" value="SUU88272.1"/>
    <property type="molecule type" value="Genomic_DNA"/>
</dbReference>
<evidence type="ECO:0000256" key="1">
    <source>
        <dbReference type="SAM" id="SignalP"/>
    </source>
</evidence>
<dbReference type="OrthoDB" id="8375at2"/>
<name>A0A380WIV7_AMIAI</name>
<keyword evidence="1" id="KW-0732">Signal</keyword>
<protein>
    <submittedName>
        <fullName evidence="2">Uncharacterized conserved protein</fullName>
    </submittedName>
</protein>
<proteinExistence type="predicted"/>
<feature type="signal peptide" evidence="1">
    <location>
        <begin position="1"/>
        <end position="22"/>
    </location>
</feature>
<reference evidence="2 3" key="1">
    <citation type="submission" date="2018-06" db="EMBL/GenBank/DDBJ databases">
        <authorList>
            <consortium name="Pathogen Informatics"/>
            <person name="Doyle S."/>
        </authorList>
    </citation>
    <scope>NUCLEOTIDE SEQUENCE [LARGE SCALE GENOMIC DNA]</scope>
    <source>
        <strain evidence="2 3">NCTC10684</strain>
    </source>
</reference>
<dbReference type="Proteomes" id="UP000254701">
    <property type="component" value="Unassembled WGS sequence"/>
</dbReference>
<accession>A0A380WIV7</accession>
<organism evidence="2 3">
    <name type="scientific">Aminobacter aminovorans</name>
    <name type="common">Chelatobacter heintzii</name>
    <dbReference type="NCBI Taxonomy" id="83263"/>
    <lineage>
        <taxon>Bacteria</taxon>
        <taxon>Pseudomonadati</taxon>
        <taxon>Pseudomonadota</taxon>
        <taxon>Alphaproteobacteria</taxon>
        <taxon>Hyphomicrobiales</taxon>
        <taxon>Phyllobacteriaceae</taxon>
        <taxon>Aminobacter</taxon>
    </lineage>
</organism>
<evidence type="ECO:0000313" key="3">
    <source>
        <dbReference type="Proteomes" id="UP000254701"/>
    </source>
</evidence>
<gene>
    <name evidence="2" type="ORF">NCTC10684_01481</name>
</gene>
<feature type="chain" id="PRO_5016657164" evidence="1">
    <location>
        <begin position="23"/>
        <end position="578"/>
    </location>
</feature>